<dbReference type="EMBL" id="CP095855">
    <property type="protein sequence ID" value="UPK71794.1"/>
    <property type="molecule type" value="Genomic_DNA"/>
</dbReference>
<evidence type="ECO:0000256" key="2">
    <source>
        <dbReference type="ARBA" id="ARBA00022448"/>
    </source>
</evidence>
<dbReference type="Proteomes" id="UP000830198">
    <property type="component" value="Chromosome"/>
</dbReference>
<dbReference type="InterPro" id="IPR037066">
    <property type="entry name" value="Plug_dom_sf"/>
</dbReference>
<evidence type="ECO:0000256" key="4">
    <source>
        <dbReference type="ARBA" id="ARBA00022692"/>
    </source>
</evidence>
<evidence type="ECO:0000256" key="8">
    <source>
        <dbReference type="PROSITE-ProRule" id="PRU01360"/>
    </source>
</evidence>
<evidence type="ECO:0000259" key="10">
    <source>
        <dbReference type="Pfam" id="PF00593"/>
    </source>
</evidence>
<comment type="subcellular location">
    <subcellularLocation>
        <location evidence="1 8">Cell outer membrane</location>
        <topology evidence="1 8">Multi-pass membrane protein</topology>
    </subcellularLocation>
</comment>
<proteinExistence type="inferred from homology"/>
<dbReference type="InterPro" id="IPR008969">
    <property type="entry name" value="CarboxyPept-like_regulatory"/>
</dbReference>
<organism evidence="12 13">
    <name type="scientific">Chitinophaga filiformis</name>
    <name type="common">Myxococcus filiformis</name>
    <name type="synonym">Flexibacter filiformis</name>
    <dbReference type="NCBI Taxonomy" id="104663"/>
    <lineage>
        <taxon>Bacteria</taxon>
        <taxon>Pseudomonadati</taxon>
        <taxon>Bacteroidota</taxon>
        <taxon>Chitinophagia</taxon>
        <taxon>Chitinophagales</taxon>
        <taxon>Chitinophagaceae</taxon>
        <taxon>Chitinophaga</taxon>
    </lineage>
</organism>
<keyword evidence="5 9" id="KW-0798">TonB box</keyword>
<dbReference type="NCBIfam" id="TIGR04057">
    <property type="entry name" value="SusC_RagA_signa"/>
    <property type="match status" value="1"/>
</dbReference>
<evidence type="ECO:0000256" key="6">
    <source>
        <dbReference type="ARBA" id="ARBA00023136"/>
    </source>
</evidence>
<dbReference type="Pfam" id="PF13715">
    <property type="entry name" value="CarbopepD_reg_2"/>
    <property type="match status" value="1"/>
</dbReference>
<dbReference type="Gene3D" id="2.170.130.10">
    <property type="entry name" value="TonB-dependent receptor, plug domain"/>
    <property type="match status" value="1"/>
</dbReference>
<sequence>MPRTVHVKRNFLYAFCAGFLCLCVIFRPVAKASTEPLQGKEISISVRKSSLSNILNQVSKKSGITIYFVDTDLAPYTNIDYDAKDKDVTSILTELFKGKDLLYEVISEKQIGVRKAKEKTLVTDEYRDTLVTVTGQVTDERGMPIIGATVLVKGTRNGVTTSQNGSFKIEAKTNNSLSISSVGYLSVELPVSKRGLFGVVKLKEFVSTLDETIIVAYGETTRRKTTSNIGTVKAKDIETQPVNNPLLVLQGRVPGLFVNQNSGIPGGGVTVRIQGLNSMVRGNDPLYVIDGVPYFSQLLDNGGNNAVLGASGGTVNGNPLSYINPSDIESIDVLKDADATAIYGSRAANGAILITTKKGKSGETKFDLNLQSGIGKMTKRLNLLNTAQYIKMRKEAKANDNAPIRPTDYDINGLWDTTRNTDWQDKLLGGTAQYTNLQFSVSGGGELTNFLIGMGYQRETSVFPTDLSNQKGSVHFNIGNRSKNNRFKTQLTGTYVVFDNKLTSNDLTYSAITLPPNAPLPYKDDGTINWTPNSSGNSTFSTLNPAVAYLRTYRNNTRNLIANSNIGYRITENLELQSNFGFTSLSSDEINKSPLSSVPPERVANTQSSSRYTTNEISTWIIEPQLLYRTEFKRNHIDALLGATVQQQNSNGLRLSGRGYSTDEVLDDIRSANTVQVDGTTKIMYRYSAIFFRVNYTYEDKYVVNVAGRRDGSSRFGKENLYHNFGSIGVGWIFSEESSVKDIMNWLSFGKIRASYGTTGSDQIGDYTFLNLYSPNTSYSMPYQGGNALQINGQYNPYLQWEETKKLQVGVDLGFFNDRVTVSANYVSNRSSNQLLYYSLPWTTGYPTVPTNLPATVKNRGIEASITSNNLKGKLKWSTNFNISLQRNRLASFPNISETPYSDMFVIGESIAIEKAYKLNGVNRENGVFEFLDREGKKTSDPTDEDRFVIINPLPKIFGGLSNTFEYKGIEVSFLFQFVKQKGIGNKFGIYPGSRNTNQPTSVLDRWQQEGDVAVIQKFNSNSDLSSQQDKALTSDVAWEDASYVRLKNLSVSYNIPIKRIGNMEINNLRIFVHGQNLLTFTKYSGLDPETRSSSILPPLTVLTFGLNMKF</sequence>
<dbReference type="PROSITE" id="PS52016">
    <property type="entry name" value="TONB_DEPENDENT_REC_3"/>
    <property type="match status" value="1"/>
</dbReference>
<dbReference type="Pfam" id="PF00593">
    <property type="entry name" value="TonB_dep_Rec_b-barrel"/>
    <property type="match status" value="1"/>
</dbReference>
<evidence type="ECO:0000259" key="11">
    <source>
        <dbReference type="Pfam" id="PF07715"/>
    </source>
</evidence>
<reference evidence="12 13" key="1">
    <citation type="submission" date="2022-04" db="EMBL/GenBank/DDBJ databases">
        <title>The arsenic-methylating capacity of Chitinophaga filiformis YT5 during chitin decomposition.</title>
        <authorList>
            <person name="Chen G."/>
            <person name="Liang Y."/>
        </authorList>
    </citation>
    <scope>NUCLEOTIDE SEQUENCE [LARGE SCALE GENOMIC DNA]</scope>
    <source>
        <strain evidence="12 13">YT5</strain>
    </source>
</reference>
<protein>
    <submittedName>
        <fullName evidence="12">SusC/RagA family TonB-linked outer membrane protein</fullName>
    </submittedName>
</protein>
<keyword evidence="2 8" id="KW-0813">Transport</keyword>
<dbReference type="SUPFAM" id="SSF49464">
    <property type="entry name" value="Carboxypeptidase regulatory domain-like"/>
    <property type="match status" value="1"/>
</dbReference>
<evidence type="ECO:0000256" key="3">
    <source>
        <dbReference type="ARBA" id="ARBA00022452"/>
    </source>
</evidence>
<name>A0ABY4I6T7_CHIFI</name>
<feature type="domain" description="TonB-dependent receptor-like beta-barrel" evidence="10">
    <location>
        <begin position="519"/>
        <end position="1078"/>
    </location>
</feature>
<evidence type="ECO:0000313" key="12">
    <source>
        <dbReference type="EMBL" id="UPK71794.1"/>
    </source>
</evidence>
<keyword evidence="4 8" id="KW-0812">Transmembrane</keyword>
<dbReference type="Pfam" id="PF07715">
    <property type="entry name" value="Plug"/>
    <property type="match status" value="1"/>
</dbReference>
<evidence type="ECO:0000256" key="9">
    <source>
        <dbReference type="RuleBase" id="RU003357"/>
    </source>
</evidence>
<dbReference type="Gene3D" id="2.40.170.20">
    <property type="entry name" value="TonB-dependent receptor, beta-barrel domain"/>
    <property type="match status" value="1"/>
</dbReference>
<keyword evidence="6 8" id="KW-0472">Membrane</keyword>
<dbReference type="InterPro" id="IPR039426">
    <property type="entry name" value="TonB-dep_rcpt-like"/>
</dbReference>
<gene>
    <name evidence="12" type="ORF">MYF79_10920</name>
</gene>
<dbReference type="SUPFAM" id="SSF56935">
    <property type="entry name" value="Porins"/>
    <property type="match status" value="1"/>
</dbReference>
<dbReference type="InterPro" id="IPR023996">
    <property type="entry name" value="TonB-dep_OMP_SusC/RagA"/>
</dbReference>
<feature type="domain" description="TonB-dependent receptor plug" evidence="11">
    <location>
        <begin position="222"/>
        <end position="351"/>
    </location>
</feature>
<evidence type="ECO:0000313" key="13">
    <source>
        <dbReference type="Proteomes" id="UP000830198"/>
    </source>
</evidence>
<dbReference type="InterPro" id="IPR036942">
    <property type="entry name" value="Beta-barrel_TonB_sf"/>
</dbReference>
<dbReference type="InterPro" id="IPR012910">
    <property type="entry name" value="Plug_dom"/>
</dbReference>
<dbReference type="InterPro" id="IPR000531">
    <property type="entry name" value="Beta-barrel_TonB"/>
</dbReference>
<dbReference type="RefSeq" id="WP_247813907.1">
    <property type="nucleotide sequence ID" value="NZ_CP095855.1"/>
</dbReference>
<comment type="similarity">
    <text evidence="8 9">Belongs to the TonB-dependent receptor family.</text>
</comment>
<evidence type="ECO:0000256" key="1">
    <source>
        <dbReference type="ARBA" id="ARBA00004571"/>
    </source>
</evidence>
<evidence type="ECO:0000256" key="7">
    <source>
        <dbReference type="ARBA" id="ARBA00023237"/>
    </source>
</evidence>
<accession>A0ABY4I6T7</accession>
<keyword evidence="7 8" id="KW-0998">Cell outer membrane</keyword>
<dbReference type="InterPro" id="IPR023997">
    <property type="entry name" value="TonB-dep_OMP_SusC/RagA_CS"/>
</dbReference>
<dbReference type="Gene3D" id="2.60.40.1120">
    <property type="entry name" value="Carboxypeptidase-like, regulatory domain"/>
    <property type="match status" value="1"/>
</dbReference>
<evidence type="ECO:0000256" key="5">
    <source>
        <dbReference type="ARBA" id="ARBA00023077"/>
    </source>
</evidence>
<keyword evidence="13" id="KW-1185">Reference proteome</keyword>
<dbReference type="NCBIfam" id="TIGR04056">
    <property type="entry name" value="OMP_RagA_SusC"/>
    <property type="match status" value="1"/>
</dbReference>
<keyword evidence="3 8" id="KW-1134">Transmembrane beta strand</keyword>